<reference evidence="2 3" key="1">
    <citation type="submission" date="2017-11" db="EMBL/GenBank/DDBJ databases">
        <title>A major lineage of nontailed dsDNA viruses as unrecognized killers of marine bacteria.</title>
        <authorList>
            <person name="Kauffman K.M."/>
            <person name="Hussain F.A."/>
            <person name="Yang J."/>
            <person name="Arevalo P."/>
            <person name="Brown J.M."/>
            <person name="Chang W.K."/>
            <person name="VanInsberghe D."/>
            <person name="Elsherbini J."/>
            <person name="Cutler M.B."/>
            <person name="Kelly L."/>
            <person name="Polz M.F."/>
        </authorList>
    </citation>
    <scope>NUCLEOTIDE SEQUENCE [LARGE SCALE GENOMIC DNA]</scope>
</reference>
<organism evidence="2 3">
    <name type="scientific">Vibrio phage 1.169.O._10N.261.52.B1</name>
    <dbReference type="NCBI Taxonomy" id="1881213"/>
    <lineage>
        <taxon>Viruses</taxon>
        <taxon>Duplodnaviria</taxon>
        <taxon>Heunggongvirae</taxon>
        <taxon>Uroviricota</taxon>
        <taxon>Caudoviricetes</taxon>
        <taxon>Schitoviridae</taxon>
        <taxon>Mukerjeevirus</taxon>
        <taxon>Mukerjeevirus mv52B1</taxon>
    </lineage>
</organism>
<dbReference type="Proteomes" id="UP000267376">
    <property type="component" value="Segment"/>
</dbReference>
<evidence type="ECO:0000313" key="2">
    <source>
        <dbReference type="EMBL" id="AUR92097.1"/>
    </source>
</evidence>
<feature type="coiled-coil region" evidence="1">
    <location>
        <begin position="94"/>
        <end position="163"/>
    </location>
</feature>
<sequence length="255" mass="28101">MATNLYEADDMSALLELLTLNDKEGTGYFDVLMRSVHSHIQAEHQAGRITAGEYAKAYIEITNGALGGVIQYIIQAPSAFKQALLADEQIAIAKEELKIREQEVLIRIEELEQAKLQGDLIAAQVKKVEAETLNIEQSTRNLIKQEEQLVHEVEASLHKAKALEYRVDAEYAATHDVLPDGNPVKGTIGKDNAQKEAQSLSFKMRDMFQMINANQSSNTAQITTLSSVDIAPTYTTGNSIDSAISKYYAELGITV</sequence>
<name>A0A2I7REP7_9CAUD</name>
<evidence type="ECO:0000313" key="3">
    <source>
        <dbReference type="Proteomes" id="UP000267376"/>
    </source>
</evidence>
<proteinExistence type="predicted"/>
<evidence type="ECO:0000256" key="1">
    <source>
        <dbReference type="SAM" id="Coils"/>
    </source>
</evidence>
<keyword evidence="3" id="KW-1185">Reference proteome</keyword>
<dbReference type="EMBL" id="MG592536">
    <property type="protein sequence ID" value="AUR92097.1"/>
    <property type="molecule type" value="Genomic_DNA"/>
</dbReference>
<keyword evidence="1" id="KW-0175">Coiled coil</keyword>
<accession>A0A2I7REP7</accession>
<protein>
    <submittedName>
        <fullName evidence="2">Coil containing protein</fullName>
    </submittedName>
</protein>
<gene>
    <name evidence="2" type="ORF">NVP1169O_69</name>
</gene>